<dbReference type="EMBL" id="FN596510">
    <property type="protein sequence ID" value="CCB60800.1"/>
    <property type="molecule type" value="Genomic_DNA"/>
</dbReference>
<dbReference type="Proteomes" id="UP000009183">
    <property type="component" value="Chromosome 15"/>
</dbReference>
<evidence type="ECO:0000313" key="1">
    <source>
        <dbReference type="EMBL" id="CCB60800.1"/>
    </source>
</evidence>
<dbReference type="HOGENOM" id="CLU_3225664_0_0_1"/>
<evidence type="ECO:0000313" key="2">
    <source>
        <dbReference type="Proteomes" id="UP000009183"/>
    </source>
</evidence>
<proteinExistence type="predicted"/>
<accession>F6I1I3</accession>
<gene>
    <name evidence="1" type="ordered locus">VIT_15s0045g01470</name>
</gene>
<organism evidence="1 2">
    <name type="scientific">Vitis vinifera</name>
    <name type="common">Grape</name>
    <dbReference type="NCBI Taxonomy" id="29760"/>
    <lineage>
        <taxon>Eukaryota</taxon>
        <taxon>Viridiplantae</taxon>
        <taxon>Streptophyta</taxon>
        <taxon>Embryophyta</taxon>
        <taxon>Tracheophyta</taxon>
        <taxon>Spermatophyta</taxon>
        <taxon>Magnoliopsida</taxon>
        <taxon>eudicotyledons</taxon>
        <taxon>Gunneridae</taxon>
        <taxon>Pentapetalae</taxon>
        <taxon>rosids</taxon>
        <taxon>Vitales</taxon>
        <taxon>Vitaceae</taxon>
        <taxon>Viteae</taxon>
        <taxon>Vitis</taxon>
    </lineage>
</organism>
<dbReference type="PaxDb" id="29760-VIT_15s0045g01470.t01"/>
<sequence>MAREMRPRLLSKMLALGPDKTFGQESGAHSEAMRAFISYHPGRH</sequence>
<keyword evidence="2" id="KW-1185">Reference proteome</keyword>
<protein>
    <submittedName>
        <fullName evidence="1">Uncharacterized protein</fullName>
    </submittedName>
</protein>
<reference evidence="2" key="1">
    <citation type="journal article" date="2007" name="Nature">
        <title>The grapevine genome sequence suggests ancestral hexaploidization in major angiosperm phyla.</title>
        <authorList>
            <consortium name="The French-Italian Public Consortium for Grapevine Genome Characterization."/>
            <person name="Jaillon O."/>
            <person name="Aury J.-M."/>
            <person name="Noel B."/>
            <person name="Policriti A."/>
            <person name="Clepet C."/>
            <person name="Casagrande A."/>
            <person name="Choisne N."/>
            <person name="Aubourg S."/>
            <person name="Vitulo N."/>
            <person name="Jubin C."/>
            <person name="Vezzi A."/>
            <person name="Legeai F."/>
            <person name="Hugueney P."/>
            <person name="Dasilva C."/>
            <person name="Horner D."/>
            <person name="Mica E."/>
            <person name="Jublot D."/>
            <person name="Poulain J."/>
            <person name="Bruyere C."/>
            <person name="Billault A."/>
            <person name="Segurens B."/>
            <person name="Gouyvenoux M."/>
            <person name="Ugarte E."/>
            <person name="Cattonaro F."/>
            <person name="Anthouard V."/>
            <person name="Vico V."/>
            <person name="Del Fabbro C."/>
            <person name="Alaux M."/>
            <person name="Di Gaspero G."/>
            <person name="Dumas V."/>
            <person name="Felice N."/>
            <person name="Paillard S."/>
            <person name="Juman I."/>
            <person name="Moroldo M."/>
            <person name="Scalabrin S."/>
            <person name="Canaguier A."/>
            <person name="Le Clainche I."/>
            <person name="Malacrida G."/>
            <person name="Durand E."/>
            <person name="Pesole G."/>
            <person name="Laucou V."/>
            <person name="Chatelet P."/>
            <person name="Merdinoglu D."/>
            <person name="Delledonne M."/>
            <person name="Pezzotti M."/>
            <person name="Lecharny A."/>
            <person name="Scarpelli C."/>
            <person name="Artiguenave F."/>
            <person name="Pe M.E."/>
            <person name="Valle G."/>
            <person name="Morgante M."/>
            <person name="Caboche M."/>
            <person name="Adam-Blondon A.-F."/>
            <person name="Weissenbach J."/>
            <person name="Quetier F."/>
            <person name="Wincker P."/>
        </authorList>
    </citation>
    <scope>NUCLEOTIDE SEQUENCE [LARGE SCALE GENOMIC DNA]</scope>
    <source>
        <strain evidence="2">cv. Pinot noir / PN40024</strain>
    </source>
</reference>
<dbReference type="InParanoid" id="F6I1I3"/>
<name>F6I1I3_VITVI</name>
<dbReference type="AlphaFoldDB" id="F6I1I3"/>